<evidence type="ECO:0000259" key="7">
    <source>
        <dbReference type="Pfam" id="PF01575"/>
    </source>
</evidence>
<keyword evidence="9" id="KW-1185">Reference proteome</keyword>
<dbReference type="InterPro" id="IPR002539">
    <property type="entry name" value="MaoC-like_dom"/>
</dbReference>
<evidence type="ECO:0000256" key="3">
    <source>
        <dbReference type="ARBA" id="ARBA00023268"/>
    </source>
</evidence>
<feature type="domain" description="MaoC-like" evidence="7">
    <location>
        <begin position="1"/>
        <end position="53"/>
    </location>
</feature>
<protein>
    <recommendedName>
        <fullName evidence="1">fatty-acyl-CoA synthase system</fullName>
        <ecNumber evidence="1">2.3.1.86</ecNumber>
    </recommendedName>
</protein>
<dbReference type="PANTHER" id="PTHR10982">
    <property type="entry name" value="MALONYL COA-ACYL CARRIER PROTEIN TRANSACYLASE"/>
    <property type="match status" value="1"/>
</dbReference>
<dbReference type="GO" id="GO:0004321">
    <property type="term" value="F:fatty-acyl-CoA synthase activity"/>
    <property type="evidence" value="ECO:0007669"/>
    <property type="project" value="UniProtKB-EC"/>
</dbReference>
<dbReference type="InterPro" id="IPR050830">
    <property type="entry name" value="Fungal_FAS"/>
</dbReference>
<dbReference type="PANTHER" id="PTHR10982:SF21">
    <property type="entry name" value="FATTY ACID SYNTHASE SUBUNIT BETA"/>
    <property type="match status" value="1"/>
</dbReference>
<dbReference type="SUPFAM" id="SSF52151">
    <property type="entry name" value="FabD/lysophospholipase-like"/>
    <property type="match status" value="1"/>
</dbReference>
<gene>
    <name evidence="8" type="ORF">EYZ11_009772</name>
</gene>
<dbReference type="InterPro" id="IPR001227">
    <property type="entry name" value="Ac_transferase_dom_sf"/>
</dbReference>
<dbReference type="Pfam" id="PF01575">
    <property type="entry name" value="MaoC_dehydratas"/>
    <property type="match status" value="1"/>
</dbReference>
<dbReference type="Gene3D" id="3.10.129.10">
    <property type="entry name" value="Hotdog Thioesterase"/>
    <property type="match status" value="1"/>
</dbReference>
<accession>A0A4S3J7I6</accession>
<feature type="domain" description="Malonyl-CoA:ACP transacylase (MAT)" evidence="6">
    <location>
        <begin position="113"/>
        <end position="193"/>
    </location>
</feature>
<dbReference type="VEuPathDB" id="FungiDB:EYZ11_009772"/>
<proteinExistence type="predicted"/>
<evidence type="ECO:0000256" key="4">
    <source>
        <dbReference type="ARBA" id="ARBA00033756"/>
    </source>
</evidence>
<evidence type="ECO:0000313" key="8">
    <source>
        <dbReference type="EMBL" id="THC90772.1"/>
    </source>
</evidence>
<dbReference type="Gene3D" id="3.40.366.10">
    <property type="entry name" value="Malonyl-Coenzyme A Acyl Carrier Protein, domain 2"/>
    <property type="match status" value="1"/>
</dbReference>
<dbReference type="Gene3D" id="6.10.140.1400">
    <property type="match status" value="1"/>
</dbReference>
<comment type="subunit">
    <text evidence="4">[Alpha(6)beta(6)] hexamers of two multifunctional subunits (alpha and beta).</text>
</comment>
<dbReference type="InterPro" id="IPR014043">
    <property type="entry name" value="Acyl_transferase_dom"/>
</dbReference>
<evidence type="ECO:0000256" key="1">
    <source>
        <dbReference type="ARBA" id="ARBA00012878"/>
    </source>
</evidence>
<reference evidence="8 9" key="1">
    <citation type="submission" date="2019-03" db="EMBL/GenBank/DDBJ databases">
        <title>The genome sequence of a newly discovered highly antifungal drug resistant Aspergillus species, Aspergillus tanneri NIH 1004.</title>
        <authorList>
            <person name="Mounaud S."/>
            <person name="Singh I."/>
            <person name="Joardar V."/>
            <person name="Pakala S."/>
            <person name="Pakala S."/>
            <person name="Venepally P."/>
            <person name="Hoover J."/>
            <person name="Nierman W."/>
            <person name="Chung J."/>
            <person name="Losada L."/>
        </authorList>
    </citation>
    <scope>NUCLEOTIDE SEQUENCE [LARGE SCALE GENOMIC DNA]</scope>
    <source>
        <strain evidence="8 9">NIH1004</strain>
    </source>
</reference>
<dbReference type="STRING" id="1220188.A0A4S3J7I6"/>
<evidence type="ECO:0000259" key="6">
    <source>
        <dbReference type="Pfam" id="PF00698"/>
    </source>
</evidence>
<sequence length="364" mass="41428">MYTSGLIRGLVEWHLASNDPRRMRTWECSFEAKVFPGDSLGVDIHHVGMRGGCNCYGPPSHEAPRRKQSIREARSRKWAWICTGPVRQPAKCGTTDDTYNKQGQAIQYPYFEEITHFSRSYTFRSSRGLLHETQFTQPALGLMEIAQVHDLRSRGLIEPRSDFAGHSLGEYAALVSMEDIFSIDLWAAMVFRRDSRPTPGSWRHRGELTMDIPCAQWIRNGHRTVRANDASDLISRRANDTYESTDFTEQDLQRCIAAIAGATNGFLEVLPSLACLTGVLDDLTIDPNAVKVIKSPGQLNELIETHRRRIEAAAKPLILARGKYIPNLTARPFELSREYFQMVYELTGSPRIENILQKWETWLE</sequence>
<comment type="caution">
    <text evidence="8">The sequence shown here is derived from an EMBL/GenBank/DDBJ whole genome shotgun (WGS) entry which is preliminary data.</text>
</comment>
<evidence type="ECO:0000256" key="5">
    <source>
        <dbReference type="ARBA" id="ARBA00048237"/>
    </source>
</evidence>
<dbReference type="Proteomes" id="UP000308092">
    <property type="component" value="Unassembled WGS sequence"/>
</dbReference>
<dbReference type="InterPro" id="IPR016035">
    <property type="entry name" value="Acyl_Trfase/lysoPLipase"/>
</dbReference>
<comment type="catalytic activity">
    <reaction evidence="5">
        <text>acetyl-CoA + n malonyl-CoA + 2n NADPH + 4n H(+) = a long-chain-acyl-CoA + n CoA + n CO2 + 2n NADP(+).</text>
        <dbReference type="EC" id="2.3.1.86"/>
    </reaction>
</comment>
<name>A0A4S3J7I6_9EURO</name>
<organism evidence="8 9">
    <name type="scientific">Aspergillus tanneri</name>
    <dbReference type="NCBI Taxonomy" id="1220188"/>
    <lineage>
        <taxon>Eukaryota</taxon>
        <taxon>Fungi</taxon>
        <taxon>Dikarya</taxon>
        <taxon>Ascomycota</taxon>
        <taxon>Pezizomycotina</taxon>
        <taxon>Eurotiomycetes</taxon>
        <taxon>Eurotiomycetidae</taxon>
        <taxon>Eurotiales</taxon>
        <taxon>Aspergillaceae</taxon>
        <taxon>Aspergillus</taxon>
        <taxon>Aspergillus subgen. Circumdati</taxon>
    </lineage>
</organism>
<evidence type="ECO:0000256" key="2">
    <source>
        <dbReference type="ARBA" id="ARBA00022679"/>
    </source>
</evidence>
<dbReference type="AlphaFoldDB" id="A0A4S3J7I6"/>
<keyword evidence="2" id="KW-0808">Transferase</keyword>
<dbReference type="EC" id="2.3.1.86" evidence="1"/>
<dbReference type="Pfam" id="PF00698">
    <property type="entry name" value="Acyl_transf_1"/>
    <property type="match status" value="1"/>
</dbReference>
<evidence type="ECO:0000313" key="9">
    <source>
        <dbReference type="Proteomes" id="UP000308092"/>
    </source>
</evidence>
<dbReference type="EMBL" id="SOSA01000484">
    <property type="protein sequence ID" value="THC90772.1"/>
    <property type="molecule type" value="Genomic_DNA"/>
</dbReference>
<keyword evidence="3" id="KW-0511">Multifunctional enzyme</keyword>